<dbReference type="EMBL" id="BJYY01000011">
    <property type="protein sequence ID" value="GEO33654.1"/>
    <property type="molecule type" value="Genomic_DNA"/>
</dbReference>
<dbReference type="PANTHER" id="PTHR47506:SF1">
    <property type="entry name" value="HTH-TYPE TRANSCRIPTIONAL REGULATOR YJDC"/>
    <property type="match status" value="1"/>
</dbReference>
<dbReference type="AlphaFoldDB" id="A0A512DB08"/>
<name>A0A512DB08_9CELL</name>
<sequence>MTTTGTTTGTVAPADDVRQRIVAAADALFYGRGIQAVGMDEVRAAAGVSLKRLYTQFPGKEQLVLAVLDARHRQWQDGLTAAAAGIAAPRDRLLAVYDFLERWFTDDTFRGCGFINAFGELGATSPGVAQAARAHKESFQVYVAALAEEAGGDADLAAQLVLLAEGAQTTAAISGRPDAARQARRAAQVLVEAALGAPTGPGGADGARVR</sequence>
<evidence type="ECO:0000256" key="4">
    <source>
        <dbReference type="PROSITE-ProRule" id="PRU00335"/>
    </source>
</evidence>
<protein>
    <submittedName>
        <fullName evidence="6">TetR family transcriptional regulator</fullName>
    </submittedName>
</protein>
<reference evidence="6 7" key="1">
    <citation type="submission" date="2019-07" db="EMBL/GenBank/DDBJ databases">
        <title>Whole genome shotgun sequence of Cellulomonas aerilata NBRC 106308.</title>
        <authorList>
            <person name="Hosoyama A."/>
            <person name="Uohara A."/>
            <person name="Ohji S."/>
            <person name="Ichikawa N."/>
        </authorList>
    </citation>
    <scope>NUCLEOTIDE SEQUENCE [LARGE SCALE GENOMIC DNA]</scope>
    <source>
        <strain evidence="6 7">NBRC 106308</strain>
    </source>
</reference>
<feature type="DNA-binding region" description="H-T-H motif" evidence="4">
    <location>
        <begin position="38"/>
        <end position="57"/>
    </location>
</feature>
<feature type="domain" description="HTH tetR-type" evidence="5">
    <location>
        <begin position="15"/>
        <end position="75"/>
    </location>
</feature>
<dbReference type="RefSeq" id="WP_246131052.1">
    <property type="nucleotide sequence ID" value="NZ_BAAARM010000002.1"/>
</dbReference>
<keyword evidence="3" id="KW-0804">Transcription</keyword>
<evidence type="ECO:0000313" key="7">
    <source>
        <dbReference type="Proteomes" id="UP000321181"/>
    </source>
</evidence>
<evidence type="ECO:0000313" key="6">
    <source>
        <dbReference type="EMBL" id="GEO33654.1"/>
    </source>
</evidence>
<dbReference type="InterPro" id="IPR011075">
    <property type="entry name" value="TetR_C"/>
</dbReference>
<evidence type="ECO:0000256" key="3">
    <source>
        <dbReference type="ARBA" id="ARBA00023163"/>
    </source>
</evidence>
<dbReference type="GO" id="GO:0003677">
    <property type="term" value="F:DNA binding"/>
    <property type="evidence" value="ECO:0007669"/>
    <property type="project" value="UniProtKB-UniRule"/>
</dbReference>
<dbReference type="Pfam" id="PF00440">
    <property type="entry name" value="TetR_N"/>
    <property type="match status" value="1"/>
</dbReference>
<organism evidence="6 7">
    <name type="scientific">Cellulomonas aerilata</name>
    <dbReference type="NCBI Taxonomy" id="515326"/>
    <lineage>
        <taxon>Bacteria</taxon>
        <taxon>Bacillati</taxon>
        <taxon>Actinomycetota</taxon>
        <taxon>Actinomycetes</taxon>
        <taxon>Micrococcales</taxon>
        <taxon>Cellulomonadaceae</taxon>
        <taxon>Cellulomonas</taxon>
    </lineage>
</organism>
<accession>A0A512DB08</accession>
<proteinExistence type="predicted"/>
<keyword evidence="2 4" id="KW-0238">DNA-binding</keyword>
<comment type="caution">
    <text evidence="6">The sequence shown here is derived from an EMBL/GenBank/DDBJ whole genome shotgun (WGS) entry which is preliminary data.</text>
</comment>
<dbReference type="PANTHER" id="PTHR47506">
    <property type="entry name" value="TRANSCRIPTIONAL REGULATORY PROTEIN"/>
    <property type="match status" value="1"/>
</dbReference>
<dbReference type="InterPro" id="IPR036271">
    <property type="entry name" value="Tet_transcr_reg_TetR-rel_C_sf"/>
</dbReference>
<dbReference type="PROSITE" id="PS50977">
    <property type="entry name" value="HTH_TETR_2"/>
    <property type="match status" value="1"/>
</dbReference>
<dbReference type="Pfam" id="PF16925">
    <property type="entry name" value="TetR_C_13"/>
    <property type="match status" value="1"/>
</dbReference>
<dbReference type="InterPro" id="IPR001647">
    <property type="entry name" value="HTH_TetR"/>
</dbReference>
<dbReference type="Proteomes" id="UP000321181">
    <property type="component" value="Unassembled WGS sequence"/>
</dbReference>
<dbReference type="Gene3D" id="1.10.357.10">
    <property type="entry name" value="Tetracycline Repressor, domain 2"/>
    <property type="match status" value="1"/>
</dbReference>
<evidence type="ECO:0000256" key="2">
    <source>
        <dbReference type="ARBA" id="ARBA00023125"/>
    </source>
</evidence>
<dbReference type="SUPFAM" id="SSF46689">
    <property type="entry name" value="Homeodomain-like"/>
    <property type="match status" value="1"/>
</dbReference>
<dbReference type="InterPro" id="IPR009057">
    <property type="entry name" value="Homeodomain-like_sf"/>
</dbReference>
<dbReference type="SUPFAM" id="SSF48498">
    <property type="entry name" value="Tetracyclin repressor-like, C-terminal domain"/>
    <property type="match status" value="1"/>
</dbReference>
<evidence type="ECO:0000256" key="1">
    <source>
        <dbReference type="ARBA" id="ARBA00023015"/>
    </source>
</evidence>
<evidence type="ECO:0000259" key="5">
    <source>
        <dbReference type="PROSITE" id="PS50977"/>
    </source>
</evidence>
<keyword evidence="1" id="KW-0805">Transcription regulation</keyword>
<gene>
    <name evidence="6" type="ORF">CAE01nite_13790</name>
</gene>
<keyword evidence="7" id="KW-1185">Reference proteome</keyword>
<dbReference type="PRINTS" id="PR00455">
    <property type="entry name" value="HTHTETR"/>
</dbReference>